<comment type="function">
    <text evidence="5">Catalyzes the intramolecular cyclization of bicyclic chalcones into tricyclic (S)-flavanones. Responsible for the isomerization of 4,2',4',6'-tetrahydroxychalcone (also termed chalcone) into naringenin.</text>
</comment>
<evidence type="ECO:0000256" key="1">
    <source>
        <dbReference type="ARBA" id="ARBA00004966"/>
    </source>
</evidence>
<sequence>MSSVAEKTQWDFGGLEIEGVAFAPSVVAPGSTTPLILGGAGFRGLEINGNLIKFTVIGIYVEDKIIPYLSPKLGGKSVAELCENELLFDEVVAAPIEKLVRVTFLVPLTGPQYSEKVVERIGLLPNSGVKEESTTQFLEIFKAESFPPRTSIVLSFSDKLLKIAYTQDNEIPKEPAAVIEDEYFARAFLATIIGKDGVSPAAKLSFAERVSKKL</sequence>
<dbReference type="EMBL" id="MK216777">
    <property type="protein sequence ID" value="QDF63013.1"/>
    <property type="molecule type" value="mRNA"/>
</dbReference>
<protein>
    <recommendedName>
        <fullName evidence="7">Chalcone-flavonone isomerase family protein</fullName>
    </recommendedName>
</protein>
<comment type="pathway">
    <text evidence="1">Secondary metabolite biosynthesis; flavonoid biosynthesis.</text>
</comment>
<dbReference type="SMR" id="A0A4Y6I0P5"/>
<evidence type="ECO:0000256" key="7">
    <source>
        <dbReference type="RuleBase" id="RU361158"/>
    </source>
</evidence>
<evidence type="ECO:0000313" key="9">
    <source>
        <dbReference type="EMBL" id="QDF63013.1"/>
    </source>
</evidence>
<dbReference type="Pfam" id="PF02431">
    <property type="entry name" value="Chalcone"/>
    <property type="match status" value="1"/>
</dbReference>
<dbReference type="InterPro" id="IPR044164">
    <property type="entry name" value="CFI"/>
</dbReference>
<evidence type="ECO:0000256" key="5">
    <source>
        <dbReference type="ARBA" id="ARBA00025429"/>
    </source>
</evidence>
<reference evidence="9" key="1">
    <citation type="submission" date="2018-11" db="EMBL/GenBank/DDBJ databases">
        <authorList>
            <person name="Ni R."/>
        </authorList>
    </citation>
    <scope>NUCLEOTIDE SEQUENCE</scope>
</reference>
<evidence type="ECO:0000256" key="4">
    <source>
        <dbReference type="ARBA" id="ARBA00023241"/>
    </source>
</evidence>
<dbReference type="InterPro" id="IPR036298">
    <property type="entry name" value="Chalcone_isomerase_sf"/>
</dbReference>
<evidence type="ECO:0000256" key="6">
    <source>
        <dbReference type="ARBA" id="ARBA00034056"/>
    </source>
</evidence>
<organism evidence="9">
    <name type="scientific">Pteris vittata</name>
    <name type="common">Chinese ladder brake</name>
    <dbReference type="NCBI Taxonomy" id="13821"/>
    <lineage>
        <taxon>Eukaryota</taxon>
        <taxon>Viridiplantae</taxon>
        <taxon>Streptophyta</taxon>
        <taxon>Embryophyta</taxon>
        <taxon>Tracheophyta</taxon>
        <taxon>Polypodiopsida</taxon>
        <taxon>Polypodiidae</taxon>
        <taxon>Polypodiales</taxon>
        <taxon>Pteridineae</taxon>
        <taxon>Pteridaceae</taxon>
        <taxon>Pteridoideae</taxon>
        <taxon>Pteris</taxon>
        <taxon>Pteris subgen. Pteris</taxon>
        <taxon>Pteris sect. Pteris</taxon>
    </lineage>
</organism>
<evidence type="ECO:0000256" key="2">
    <source>
        <dbReference type="ARBA" id="ARBA00007166"/>
    </source>
</evidence>
<name>A0A4Y6I0P5_PTEVI</name>
<feature type="domain" description="Chalcone isomerase" evidence="8">
    <location>
        <begin position="17"/>
        <end position="212"/>
    </location>
</feature>
<evidence type="ECO:0000256" key="3">
    <source>
        <dbReference type="ARBA" id="ARBA00023235"/>
    </source>
</evidence>
<dbReference type="InterPro" id="IPR016089">
    <property type="entry name" value="Chalcone_isomerase_bundle_sf"/>
</dbReference>
<dbReference type="UniPathway" id="UPA00154"/>
<proteinExistence type="evidence at transcript level"/>
<dbReference type="Gene3D" id="1.10.890.20">
    <property type="match status" value="1"/>
</dbReference>
<dbReference type="Gene3D" id="3.50.70.10">
    <property type="match status" value="1"/>
</dbReference>
<comment type="catalytic activity">
    <reaction evidence="6">
        <text>a chalcone = a flavanone.</text>
        <dbReference type="EC" id="5.5.1.6"/>
    </reaction>
</comment>
<dbReference type="PANTHER" id="PTHR28039:SF8">
    <property type="entry name" value="CHALCONE--FLAVANONE ISOMERASE 1-RELATED"/>
    <property type="match status" value="1"/>
</dbReference>
<dbReference type="InterPro" id="IPR016087">
    <property type="entry name" value="Chalcone_isomerase"/>
</dbReference>
<gene>
    <name evidence="9" type="primary">CHI1</name>
</gene>
<dbReference type="GO" id="GO:0009813">
    <property type="term" value="P:flavonoid biosynthetic process"/>
    <property type="evidence" value="ECO:0007669"/>
    <property type="project" value="UniProtKB-UniPathway"/>
</dbReference>
<dbReference type="InterPro" id="IPR016088">
    <property type="entry name" value="Chalcone_isomerase_3-sand"/>
</dbReference>
<dbReference type="PANTHER" id="PTHR28039">
    <property type="entry name" value="CHALCONE--FLAVONONE ISOMERASE 1-RELATED"/>
    <property type="match status" value="1"/>
</dbReference>
<dbReference type="SUPFAM" id="SSF54626">
    <property type="entry name" value="Chalcone isomerase"/>
    <property type="match status" value="1"/>
</dbReference>
<dbReference type="GO" id="GO:0045430">
    <property type="term" value="F:chalcone isomerase activity"/>
    <property type="evidence" value="ECO:0007669"/>
    <property type="project" value="UniProtKB-EC"/>
</dbReference>
<comment type="similarity">
    <text evidence="2 7">Belongs to the chalcone isomerase family.</text>
</comment>
<keyword evidence="4" id="KW-0284">Flavonoid biosynthesis</keyword>
<evidence type="ECO:0000259" key="8">
    <source>
        <dbReference type="Pfam" id="PF02431"/>
    </source>
</evidence>
<keyword evidence="3 9" id="KW-0413">Isomerase</keyword>
<accession>A0A4Y6I0P5</accession>
<dbReference type="AlphaFoldDB" id="A0A4Y6I0P5"/>